<evidence type="ECO:0000313" key="7">
    <source>
        <dbReference type="EMBL" id="EAU54363.1"/>
    </source>
</evidence>
<accession>Q0EYK4</accession>
<comment type="similarity">
    <text evidence="2">Belongs to the NAD(P)-dependent epimerase/dehydratase family.</text>
</comment>
<dbReference type="HOGENOM" id="CLU_007383_1_7_0"/>
<dbReference type="PANTHER" id="PTHR43725:SF53">
    <property type="entry name" value="UDP-ARABINOSE 4-EPIMERASE 1"/>
    <property type="match status" value="1"/>
</dbReference>
<evidence type="ECO:0000256" key="2">
    <source>
        <dbReference type="ARBA" id="ARBA00007637"/>
    </source>
</evidence>
<name>Q0EYK4_9PROT</name>
<dbReference type="Gene3D" id="3.40.50.720">
    <property type="entry name" value="NAD(P)-binding Rossmann-like Domain"/>
    <property type="match status" value="1"/>
</dbReference>
<dbReference type="eggNOG" id="COG0451">
    <property type="taxonomic scope" value="Bacteria"/>
</dbReference>
<dbReference type="STRING" id="314344.AL013_07940"/>
<dbReference type="SUPFAM" id="SSF51735">
    <property type="entry name" value="NAD(P)-binding Rossmann-fold domains"/>
    <property type="match status" value="1"/>
</dbReference>
<organism evidence="7 8">
    <name type="scientific">Mariprofundus ferrooxydans PV-1</name>
    <dbReference type="NCBI Taxonomy" id="314345"/>
    <lineage>
        <taxon>Bacteria</taxon>
        <taxon>Pseudomonadati</taxon>
        <taxon>Pseudomonadota</taxon>
        <taxon>Candidatius Mariprofundia</taxon>
        <taxon>Mariprofundales</taxon>
        <taxon>Mariprofundaceae</taxon>
        <taxon>Mariprofundus</taxon>
    </lineage>
</organism>
<evidence type="ECO:0000256" key="4">
    <source>
        <dbReference type="ARBA" id="ARBA00031367"/>
    </source>
</evidence>
<dbReference type="Pfam" id="PF01370">
    <property type="entry name" value="Epimerase"/>
    <property type="match status" value="1"/>
</dbReference>
<comment type="pathway">
    <text evidence="1">Carbohydrate metabolism; galactose metabolism.</text>
</comment>
<dbReference type="EMBL" id="AATS01000009">
    <property type="protein sequence ID" value="EAU54363.1"/>
    <property type="molecule type" value="Genomic_DNA"/>
</dbReference>
<keyword evidence="8" id="KW-1185">Reference proteome</keyword>
<gene>
    <name evidence="7" type="ORF">SPV1_00250</name>
</gene>
<feature type="domain" description="NAD-dependent epimerase/dehydratase" evidence="6">
    <location>
        <begin position="3"/>
        <end position="233"/>
    </location>
</feature>
<evidence type="ECO:0000259" key="6">
    <source>
        <dbReference type="Pfam" id="PF01370"/>
    </source>
</evidence>
<proteinExistence type="inferred from homology"/>
<dbReference type="AlphaFoldDB" id="Q0EYK4"/>
<dbReference type="InterPro" id="IPR001509">
    <property type="entry name" value="Epimerase_deHydtase"/>
</dbReference>
<dbReference type="InParanoid" id="Q0EYK4"/>
<dbReference type="Proteomes" id="UP000005297">
    <property type="component" value="Unassembled WGS sequence"/>
</dbReference>
<sequence length="303" mass="33241">MNVLVLGGSGFIGSHVVDHLLAAGHKVRVFDRAPERYRTALKQVEYRLGAFDDTFQVAEALQGMDAVCHLISTTVPGTSNLDPVADVQSNLINTLSLLEQMRNKDLHRILYLSSGGTVYGNPQQFPISESHPLNPISSYGVVKVAIEKYMNMYQQLYGFEPIILRPSNPYGSRQGHAGVQGLIGTLLARALSGDTLEIWGDGSVIRDYMHVSDLARLSVAALESGHSGVFNAGSGEGHSINDIIGLIRDIMSEELQVNYCEGRTFDVKEVVLDISRAKETFAWQPEISLSAGINEQLQWLRTL</sequence>
<dbReference type="OrthoDB" id="9803010at2"/>
<evidence type="ECO:0000313" key="8">
    <source>
        <dbReference type="Proteomes" id="UP000005297"/>
    </source>
</evidence>
<comment type="caution">
    <text evidence="7">The sequence shown here is derived from an EMBL/GenBank/DDBJ whole genome shotgun (WGS) entry which is preliminary data.</text>
</comment>
<reference evidence="7 8" key="1">
    <citation type="submission" date="2006-09" db="EMBL/GenBank/DDBJ databases">
        <authorList>
            <person name="Emerson D."/>
            <person name="Ferriera S."/>
            <person name="Johnson J."/>
            <person name="Kravitz S."/>
            <person name="Halpern A."/>
            <person name="Remington K."/>
            <person name="Beeson K."/>
            <person name="Tran B."/>
            <person name="Rogers Y.-H."/>
            <person name="Friedman R."/>
            <person name="Venter J.C."/>
        </authorList>
    </citation>
    <scope>NUCLEOTIDE SEQUENCE [LARGE SCALE GENOMIC DNA]</scope>
    <source>
        <strain evidence="7 8">PV-1</strain>
    </source>
</reference>
<evidence type="ECO:0000256" key="5">
    <source>
        <dbReference type="ARBA" id="ARBA00033067"/>
    </source>
</evidence>
<dbReference type="InterPro" id="IPR036291">
    <property type="entry name" value="NAD(P)-bd_dom_sf"/>
</dbReference>
<dbReference type="RefSeq" id="WP_009851818.1">
    <property type="nucleotide sequence ID" value="NZ_DS022296.1"/>
</dbReference>
<evidence type="ECO:0000256" key="1">
    <source>
        <dbReference type="ARBA" id="ARBA00004947"/>
    </source>
</evidence>
<dbReference type="Gene3D" id="3.90.25.10">
    <property type="entry name" value="UDP-galactose 4-epimerase, domain 1"/>
    <property type="match status" value="1"/>
</dbReference>
<protein>
    <recommendedName>
        <fullName evidence="3">UDP-glucose 4-epimerase</fullName>
    </recommendedName>
    <alternativeName>
        <fullName evidence="5">Galactowaldenase</fullName>
    </alternativeName>
    <alternativeName>
        <fullName evidence="4">UDP-galactose 4-epimerase</fullName>
    </alternativeName>
</protein>
<dbReference type="PANTHER" id="PTHR43725">
    <property type="entry name" value="UDP-GLUCOSE 4-EPIMERASE"/>
    <property type="match status" value="1"/>
</dbReference>
<evidence type="ECO:0000256" key="3">
    <source>
        <dbReference type="ARBA" id="ARBA00018569"/>
    </source>
</evidence>